<name>A0ABR0JYU9_9EURO</name>
<evidence type="ECO:0000256" key="2">
    <source>
        <dbReference type="ARBA" id="ARBA00023054"/>
    </source>
</evidence>
<evidence type="ECO:0000313" key="8">
    <source>
        <dbReference type="EMBL" id="KAK5079919.1"/>
    </source>
</evidence>
<dbReference type="PROSITE" id="PS50827">
    <property type="entry name" value="DDT"/>
    <property type="match status" value="1"/>
</dbReference>
<feature type="region of interest" description="Disordered" evidence="5">
    <location>
        <begin position="1007"/>
        <end position="1076"/>
    </location>
</feature>
<dbReference type="InterPro" id="IPR018501">
    <property type="entry name" value="DDT_dom"/>
</dbReference>
<dbReference type="InterPro" id="IPR028942">
    <property type="entry name" value="WHIM1_dom"/>
</dbReference>
<dbReference type="Pfam" id="PF15612">
    <property type="entry name" value="WHIM1"/>
    <property type="match status" value="1"/>
</dbReference>
<feature type="region of interest" description="Disordered" evidence="5">
    <location>
        <begin position="711"/>
        <end position="763"/>
    </location>
</feature>
<proteinExistence type="predicted"/>
<organism evidence="8 9">
    <name type="scientific">Lithohypha guttulata</name>
    <dbReference type="NCBI Taxonomy" id="1690604"/>
    <lineage>
        <taxon>Eukaryota</taxon>
        <taxon>Fungi</taxon>
        <taxon>Dikarya</taxon>
        <taxon>Ascomycota</taxon>
        <taxon>Pezizomycotina</taxon>
        <taxon>Eurotiomycetes</taxon>
        <taxon>Chaetothyriomycetidae</taxon>
        <taxon>Chaetothyriales</taxon>
        <taxon>Trichomeriaceae</taxon>
        <taxon>Lithohypha</taxon>
    </lineage>
</organism>
<dbReference type="Pfam" id="PF15613">
    <property type="entry name" value="WSD"/>
    <property type="match status" value="1"/>
</dbReference>
<feature type="compositionally biased region" description="Acidic residues" evidence="5">
    <location>
        <begin position="488"/>
        <end position="501"/>
    </location>
</feature>
<accession>A0ABR0JYU9</accession>
<protein>
    <submittedName>
        <fullName evidence="8">Uncharacterized protein</fullName>
    </submittedName>
</protein>
<dbReference type="PROSITE" id="PS51136">
    <property type="entry name" value="WAC"/>
    <property type="match status" value="1"/>
</dbReference>
<dbReference type="InterPro" id="IPR013136">
    <property type="entry name" value="WSTF_Acf1_Cbp146"/>
</dbReference>
<feature type="region of interest" description="Disordered" evidence="5">
    <location>
        <begin position="483"/>
        <end position="548"/>
    </location>
</feature>
<comment type="subcellular location">
    <subcellularLocation>
        <location evidence="1 4">Nucleus</location>
    </subcellularLocation>
</comment>
<keyword evidence="9" id="KW-1185">Reference proteome</keyword>
<dbReference type="PANTHER" id="PTHR32075">
    <property type="entry name" value="ISWI CHROMATIN-REMODELING COMPLEX SUBUNIT YPL216W-RELATED"/>
    <property type="match status" value="1"/>
</dbReference>
<evidence type="ECO:0000313" key="9">
    <source>
        <dbReference type="Proteomes" id="UP001345013"/>
    </source>
</evidence>
<evidence type="ECO:0000259" key="7">
    <source>
        <dbReference type="PROSITE" id="PS51136"/>
    </source>
</evidence>
<gene>
    <name evidence="8" type="ORF">LTR24_008809</name>
</gene>
<dbReference type="Pfam" id="PF10537">
    <property type="entry name" value="WAC_Acf1_DNA_bd"/>
    <property type="match status" value="1"/>
</dbReference>
<keyword evidence="2" id="KW-0175">Coiled coil</keyword>
<evidence type="ECO:0000256" key="1">
    <source>
        <dbReference type="ARBA" id="ARBA00004123"/>
    </source>
</evidence>
<feature type="domain" description="DDT" evidence="6">
    <location>
        <begin position="412"/>
        <end position="475"/>
    </location>
</feature>
<dbReference type="InterPro" id="IPR028941">
    <property type="entry name" value="WHIM2_dom"/>
</dbReference>
<feature type="compositionally biased region" description="Basic and acidic residues" evidence="5">
    <location>
        <begin position="530"/>
        <end position="548"/>
    </location>
</feature>
<evidence type="ECO:0000259" key="6">
    <source>
        <dbReference type="PROSITE" id="PS50827"/>
    </source>
</evidence>
<feature type="compositionally biased region" description="Basic and acidic residues" evidence="5">
    <location>
        <begin position="731"/>
        <end position="763"/>
    </location>
</feature>
<feature type="compositionally biased region" description="Acidic residues" evidence="5">
    <location>
        <begin position="711"/>
        <end position="720"/>
    </location>
</feature>
<feature type="domain" description="WAC" evidence="7">
    <location>
        <begin position="22"/>
        <end position="130"/>
    </location>
</feature>
<dbReference type="Proteomes" id="UP001345013">
    <property type="component" value="Unassembled WGS sequence"/>
</dbReference>
<evidence type="ECO:0000256" key="3">
    <source>
        <dbReference type="ARBA" id="ARBA00023242"/>
    </source>
</evidence>
<evidence type="ECO:0000256" key="5">
    <source>
        <dbReference type="SAM" id="MobiDB-lite"/>
    </source>
</evidence>
<feature type="region of interest" description="Disordered" evidence="5">
    <location>
        <begin position="945"/>
        <end position="964"/>
    </location>
</feature>
<reference evidence="8 9" key="1">
    <citation type="submission" date="2023-08" db="EMBL/GenBank/DDBJ databases">
        <title>Black Yeasts Isolated from many extreme environments.</title>
        <authorList>
            <person name="Coleine C."/>
            <person name="Stajich J.E."/>
            <person name="Selbmann L."/>
        </authorList>
    </citation>
    <scope>NUCLEOTIDE SEQUENCE [LARGE SCALE GENOMIC DNA]</scope>
    <source>
        <strain evidence="8 9">CCFEE 5885</strain>
    </source>
</reference>
<dbReference type="Pfam" id="PF02791">
    <property type="entry name" value="DDT"/>
    <property type="match status" value="1"/>
</dbReference>
<comment type="caution">
    <text evidence="8">The sequence shown here is derived from an EMBL/GenBank/DDBJ whole genome shotgun (WGS) entry which is preliminary data.</text>
</comment>
<dbReference type="EMBL" id="JAVRRG010000164">
    <property type="protein sequence ID" value="KAK5079919.1"/>
    <property type="molecule type" value="Genomic_DNA"/>
</dbReference>
<dbReference type="PANTHER" id="PTHR32075:SF6">
    <property type="entry name" value="ISWI CHROMATIN-REMODELING COMPLEX SUBUNIT YPL216W-RELATED"/>
    <property type="match status" value="1"/>
</dbReference>
<keyword evidence="3 4" id="KW-0539">Nucleus</keyword>
<evidence type="ECO:0000256" key="4">
    <source>
        <dbReference type="PROSITE-ProRule" id="PRU00475"/>
    </source>
</evidence>
<feature type="compositionally biased region" description="Low complexity" evidence="5">
    <location>
        <begin position="946"/>
        <end position="956"/>
    </location>
</feature>
<sequence length="1076" mass="123828">MVLFKRKPVQFIPRPTVEDDNAECWIIPETQELFTSYEAYLQRMDWYKARKFICEISGHSGLSFFDALKSETAGARDVDNAFPEALKQPVLRKIQFSTVSRIDNLVDQVFDGFKGDYYPGEQVIVAKGGERHNGTIRDKARFPELKDPDTGDVTREAFARYFIKADEADAADQEMLADDVDVSRDRKAFTKQMLRSFIKNTVTREAWTGAPWLVKPEVARLYHIDTTVPSHLQYSHKVAEKKEKKKAEQQDGMFGVWSSSKLPELKPAQKGARKQSHMTQEQYDQLQQAQWEEYYRQNHMDPAYAQHFHPQHSPPIAYSPNCFTHPHPHPHAHYPIPDGHHQPFPPPPHHVIQKQMQKPPPPPPPPVIKYPIEDMDCPPQRDGVQRPVLKYVTKSQSLEKDDHSNLIPGLQENKVSLLLETWNTLNVYCQELKLDSFTFDDFLDAMQWSSTEIECELLLEAHCAMLKMLVNDEKDANGAIQISLPDLPEPEDSDVEEEEQEESRVSSPTPEPDVPARRTRSSLNRMALAEQERENSTAGSEKSEQIPHRAAEIFTEEYGWIARLRKRDFRQGGWQLIMVGLLHQLAGRPRLTHTCNRILTHLAPLDADPTIETVVFQYSTMDINLRAEALQILCQLFLETKAVKKFLEEMSATMTHYRKKKIDHQRARKEAMATLRKLHDERKILAPQEMSPEPIEEIEELQDAEKLIEGDTEEIADSDDERPMTTRSLRRGNDRAAERKRKRDEEAERRKKEAEEKASKGSKEYQRILKAIEKERDKIAAEEEQIEIVDGDLREADAYRTRCLGKDRFCNRYWWFERNAMPYGGLPDSSTADAEYANGRLWVQGPDDMERIGYIDVPDEARNNYFRCFQMTPADRKALEEGPTNLHFATQWGFYDDVGSIDKLIEWLDTRGLRELKLKKELVLQRDVMARCMANRQKYIHPELVTTTNGNGTTSGTDEEEAEDEKIIPATTRMSTRTKTYTNNMEDVEKVHRCLRWKNTTAVHELGHRHVDPPPAPVGKKGKAQVKRPSGLSEVVNASAPATRGTRASAGRPKSEEPVFNRQGKPVTRQGTRYNF</sequence>